<dbReference type="CDD" id="cd20069">
    <property type="entry name" value="5TM_Oxa1-like"/>
    <property type="match status" value="1"/>
</dbReference>
<comment type="caution">
    <text evidence="9">The sequence shown here is derived from an EMBL/GenBank/DDBJ whole genome shotgun (WGS) entry which is preliminary data.</text>
</comment>
<proteinExistence type="inferred from homology"/>
<evidence type="ECO:0000256" key="6">
    <source>
        <dbReference type="SAM" id="MobiDB-lite"/>
    </source>
</evidence>
<evidence type="ECO:0000256" key="7">
    <source>
        <dbReference type="SAM" id="Phobius"/>
    </source>
</evidence>
<feature type="transmembrane region" description="Helical" evidence="7">
    <location>
        <begin position="91"/>
        <end position="112"/>
    </location>
</feature>
<dbReference type="GO" id="GO:0032979">
    <property type="term" value="P:protein insertion into mitochondrial inner membrane from matrix"/>
    <property type="evidence" value="ECO:0007669"/>
    <property type="project" value="TreeGrafter"/>
</dbReference>
<feature type="transmembrane region" description="Helical" evidence="7">
    <location>
        <begin position="249"/>
        <end position="271"/>
    </location>
</feature>
<dbReference type="AlphaFoldDB" id="A0A2R5GCP2"/>
<feature type="transmembrane region" description="Helical" evidence="7">
    <location>
        <begin position="163"/>
        <end position="184"/>
    </location>
</feature>
<organism evidence="9 10">
    <name type="scientific">Hondaea fermentalgiana</name>
    <dbReference type="NCBI Taxonomy" id="2315210"/>
    <lineage>
        <taxon>Eukaryota</taxon>
        <taxon>Sar</taxon>
        <taxon>Stramenopiles</taxon>
        <taxon>Bigyra</taxon>
        <taxon>Labyrinthulomycetes</taxon>
        <taxon>Thraustochytrida</taxon>
        <taxon>Thraustochytriidae</taxon>
        <taxon>Hondaea</taxon>
    </lineage>
</organism>
<dbReference type="InterPro" id="IPR001708">
    <property type="entry name" value="YidC/ALB3/OXA1/COX18"/>
</dbReference>
<name>A0A2R5GCP2_9STRA</name>
<evidence type="ECO:0000256" key="3">
    <source>
        <dbReference type="ARBA" id="ARBA00022989"/>
    </source>
</evidence>
<feature type="domain" description="Membrane insertase YidC/Oxa/ALB C-terminal" evidence="8">
    <location>
        <begin position="91"/>
        <end position="283"/>
    </location>
</feature>
<evidence type="ECO:0000256" key="2">
    <source>
        <dbReference type="ARBA" id="ARBA00022692"/>
    </source>
</evidence>
<evidence type="ECO:0000256" key="5">
    <source>
        <dbReference type="RuleBase" id="RU003945"/>
    </source>
</evidence>
<sequence>MRALSASAAPGGENVPTNESSSVTATPTTAEEQTSAASSWWTQDPSDVESAANAASAMNLQDPDPSALGYSPMDLATAAIDYFHYASDLPWWLSIVAVAGVLRLSVLPLTVLQMRNQTRMVHMTPEIQALQARMQERPAETQDEQLMYQQQMMNIQARHGVKVWTSILPALAQLPIFLTMFWTLRDMAAAYPSFAHGGTLWFPNLAEADPTYGLPIVTALSFIAMTELAPQGEMPNNENAQRMKLVMRVVAVSMVPIAMTQPAAIAVYWTASNAFSLMQTFFFRIPGAKEAMGITLLPEIAARAAATPVDAGTGVADQKVYSNKPRRQRFSRRQE</sequence>
<gene>
    <name evidence="9" type="ORF">FCC1311_021502</name>
</gene>
<dbReference type="GO" id="GO:0032977">
    <property type="term" value="F:membrane insertase activity"/>
    <property type="evidence" value="ECO:0007669"/>
    <property type="project" value="InterPro"/>
</dbReference>
<dbReference type="PANTHER" id="PTHR12428">
    <property type="entry name" value="OXA1"/>
    <property type="match status" value="1"/>
</dbReference>
<dbReference type="Pfam" id="PF02096">
    <property type="entry name" value="60KD_IMP"/>
    <property type="match status" value="1"/>
</dbReference>
<feature type="compositionally biased region" description="Polar residues" evidence="6">
    <location>
        <begin position="15"/>
        <end position="45"/>
    </location>
</feature>
<evidence type="ECO:0000256" key="4">
    <source>
        <dbReference type="ARBA" id="ARBA00023136"/>
    </source>
</evidence>
<comment type="similarity">
    <text evidence="5">Belongs to the OXA1/ALB3/YidC family.</text>
</comment>
<protein>
    <submittedName>
        <fullName evidence="9">Mitochondrial inner membrane protein OXA1</fullName>
    </submittedName>
</protein>
<comment type="subcellular location">
    <subcellularLocation>
        <location evidence="1 5">Membrane</location>
        <topology evidence="1 5">Multi-pass membrane protein</topology>
    </subcellularLocation>
</comment>
<keyword evidence="2 5" id="KW-0812">Transmembrane</keyword>
<evidence type="ECO:0000256" key="1">
    <source>
        <dbReference type="ARBA" id="ARBA00004141"/>
    </source>
</evidence>
<dbReference type="EMBL" id="BEYU01000017">
    <property type="protein sequence ID" value="GBG25931.1"/>
    <property type="molecule type" value="Genomic_DNA"/>
</dbReference>
<feature type="region of interest" description="Disordered" evidence="6">
    <location>
        <begin position="316"/>
        <end position="335"/>
    </location>
</feature>
<accession>A0A2R5GCP2</accession>
<feature type="region of interest" description="Disordered" evidence="6">
    <location>
        <begin position="1"/>
        <end position="60"/>
    </location>
</feature>
<feature type="compositionally biased region" description="Basic residues" evidence="6">
    <location>
        <begin position="324"/>
        <end position="335"/>
    </location>
</feature>
<reference evidence="9 10" key="1">
    <citation type="submission" date="2017-12" db="EMBL/GenBank/DDBJ databases">
        <title>Sequencing, de novo assembly and annotation of complete genome of a new Thraustochytrid species, strain FCC1311.</title>
        <authorList>
            <person name="Sedici K."/>
            <person name="Godart F."/>
            <person name="Aiese Cigliano R."/>
            <person name="Sanseverino W."/>
            <person name="Barakat M."/>
            <person name="Ortet P."/>
            <person name="Marechal E."/>
            <person name="Cagnac O."/>
            <person name="Amato A."/>
        </authorList>
    </citation>
    <scope>NUCLEOTIDE SEQUENCE [LARGE SCALE GENOMIC DNA]</scope>
</reference>
<dbReference type="NCBIfam" id="TIGR03592">
    <property type="entry name" value="yidC_oxa1_cterm"/>
    <property type="match status" value="1"/>
</dbReference>
<dbReference type="OrthoDB" id="2148490at2759"/>
<feature type="transmembrane region" description="Helical" evidence="7">
    <location>
        <begin position="212"/>
        <end position="229"/>
    </location>
</feature>
<dbReference type="InterPro" id="IPR028055">
    <property type="entry name" value="YidC/Oxa/ALB_C"/>
</dbReference>
<keyword evidence="3 7" id="KW-1133">Transmembrane helix</keyword>
<dbReference type="InParanoid" id="A0A2R5GCP2"/>
<keyword evidence="4 7" id="KW-0472">Membrane</keyword>
<evidence type="ECO:0000313" key="10">
    <source>
        <dbReference type="Proteomes" id="UP000241890"/>
    </source>
</evidence>
<evidence type="ECO:0000313" key="9">
    <source>
        <dbReference type="EMBL" id="GBG25931.1"/>
    </source>
</evidence>
<dbReference type="PANTHER" id="PTHR12428:SF65">
    <property type="entry name" value="CYTOCHROME C OXIDASE ASSEMBLY PROTEIN COX18, MITOCHONDRIAL"/>
    <property type="match status" value="1"/>
</dbReference>
<evidence type="ECO:0000259" key="8">
    <source>
        <dbReference type="Pfam" id="PF02096"/>
    </source>
</evidence>
<dbReference type="GO" id="GO:0005743">
    <property type="term" value="C:mitochondrial inner membrane"/>
    <property type="evidence" value="ECO:0007669"/>
    <property type="project" value="TreeGrafter"/>
</dbReference>
<keyword evidence="10" id="KW-1185">Reference proteome</keyword>
<dbReference type="Proteomes" id="UP000241890">
    <property type="component" value="Unassembled WGS sequence"/>
</dbReference>